<dbReference type="InterPro" id="IPR056435">
    <property type="entry name" value="DPOD/Z_N"/>
</dbReference>
<feature type="domain" description="C4-type zinc-finger of DNA polymerase delta" evidence="23">
    <location>
        <begin position="947"/>
        <end position="1018"/>
    </location>
</feature>
<dbReference type="FunFam" id="1.10.287.690:FF:000001">
    <property type="entry name" value="DNA polymerase"/>
    <property type="match status" value="1"/>
</dbReference>
<feature type="domain" description="DNA polymerase delta/zeta catalytic subunit N-terminal" evidence="24">
    <location>
        <begin position="85"/>
        <end position="153"/>
    </location>
</feature>
<evidence type="ECO:0000256" key="16">
    <source>
        <dbReference type="ARBA" id="ARBA00023014"/>
    </source>
</evidence>
<dbReference type="SUPFAM" id="SSF56672">
    <property type="entry name" value="DNA/RNA polymerases"/>
    <property type="match status" value="1"/>
</dbReference>
<organism evidence="25">
    <name type="scientific">Spongospora subterranea</name>
    <dbReference type="NCBI Taxonomy" id="70186"/>
    <lineage>
        <taxon>Eukaryota</taxon>
        <taxon>Sar</taxon>
        <taxon>Rhizaria</taxon>
        <taxon>Endomyxa</taxon>
        <taxon>Phytomyxea</taxon>
        <taxon>Plasmodiophorida</taxon>
        <taxon>Plasmodiophoridae</taxon>
        <taxon>Spongospora</taxon>
    </lineage>
</organism>
<evidence type="ECO:0000256" key="19">
    <source>
        <dbReference type="ARBA" id="ARBA00049244"/>
    </source>
</evidence>
<evidence type="ECO:0000256" key="20">
    <source>
        <dbReference type="RuleBase" id="RU000442"/>
    </source>
</evidence>
<keyword evidence="16 20" id="KW-0411">Iron-sulfur</keyword>
<evidence type="ECO:0000256" key="6">
    <source>
        <dbReference type="ARBA" id="ARBA00022695"/>
    </source>
</evidence>
<accession>A0A0H5QIP4</accession>
<feature type="domain" description="DNA-directed DNA polymerase family B multifunctional" evidence="21">
    <location>
        <begin position="476"/>
        <end position="909"/>
    </location>
</feature>
<evidence type="ECO:0000256" key="2">
    <source>
        <dbReference type="ARBA" id="ARBA00004123"/>
    </source>
</evidence>
<name>A0A0H5QIP4_9EUKA</name>
<sequence length="1037" mass="116660">MALSCDDYFVEANIESILKNWQRPPRPRIANFEQNDLNFQMVDTTVSYENVPAKLQRKDQPTTGPTALLFGVTPAGNSILLHCHGFYPYLYVKSSPEYSDHHARVFKEAIDKAIGENNGFIVSIEPVERRSIWGYTPRDEMGNFLKLTLSHQNIMATVRRILEDVGITFMGATQRFTTYESKVSFDMRFMIDADLVGGGWVQCCGGSYHAVEDPVSSCQLEYDCFYSSLKALPMDDPEWLGLAPLRIMSFDIECAGRPDVFPDADIDPVIQIAVIVKVHGVETPIVNAVLTLRSCSPIAGATVLEFKSEQNLLNAWQKLLVSVDPDILIGYNIVNFDFPYMLNRASKLECRRFGYLSRILKSETKIKNATFSSKAFGTRETKDMNIEGRVQFDIFQIVQREYKLSSYSLNAVCAHFLQQQKEDVHHSIITDLFNGSSETRRRLAVYCLKDAMLPMTLCESLLLLVNYIEMARVTGVPIGFLLTRGQQVKVVSQLHRHARRHGYVIPNRPRLENDSTYEGATVLEPRKGFYSMPIATLDFSSLYPSIMIAHNFCYSTLLSPNQVASLAPHEYVKTPTGDAFVTSEVKLGLLPGILQDLLSARSRAKKDMGAATDPFLKQVLNGRQLALKISANSVYGFTGAVVGSLPCLEISSSVTAFGREMIDKTKSVVEEHFTTDNGYHHNAEVIYGDTDSVFIRFGVETVAEAMDLGKEAAVLVSGRFVKPISLEFEKVYKPFLLMNKKRYAGLYWTNPERYSKMDVKGIETVRRDSCPMAQTVISTCLSKILVDSDVNGAIEYAKQVIGDLLTNNIDMSQLVLTKQLGKDPMKEDQYKAKQAHVELARRMFLRDPTSAPHVGDRVAYVVIKGAKGAKTHEKVEDPIWVLEHGLPIDTQHYLEHQLKLPLERLFEPIIGNVDRLLTGDHTRSVKISTPSAAIGGMMKFAVVRETCMGCKARLGKNESIVCKDCTEFLPTIYDAQIQSCRLTEKLFSQLWTECQRCQGSVHQEVLCSSRDCPIFYRRKKVQKDLEDIRATLNKFPL</sequence>
<dbReference type="InterPro" id="IPR025687">
    <property type="entry name" value="Znf-C4pol"/>
</dbReference>
<evidence type="ECO:0000256" key="14">
    <source>
        <dbReference type="ARBA" id="ARBA00022932"/>
    </source>
</evidence>
<keyword evidence="6 20" id="KW-0548">Nucleotidyltransferase</keyword>
<dbReference type="GO" id="GO:0006297">
    <property type="term" value="P:nucleotide-excision repair, DNA gap filling"/>
    <property type="evidence" value="ECO:0007669"/>
    <property type="project" value="TreeGrafter"/>
</dbReference>
<dbReference type="InterPro" id="IPR006172">
    <property type="entry name" value="DNA-dir_DNA_pol_B"/>
</dbReference>
<dbReference type="InterPro" id="IPR043502">
    <property type="entry name" value="DNA/RNA_pol_sf"/>
</dbReference>
<evidence type="ECO:0000256" key="13">
    <source>
        <dbReference type="ARBA" id="ARBA00022839"/>
    </source>
</evidence>
<evidence type="ECO:0000256" key="4">
    <source>
        <dbReference type="ARBA" id="ARBA00022485"/>
    </source>
</evidence>
<evidence type="ECO:0000256" key="15">
    <source>
        <dbReference type="ARBA" id="ARBA00023004"/>
    </source>
</evidence>
<evidence type="ECO:0000256" key="8">
    <source>
        <dbReference type="ARBA" id="ARBA00022722"/>
    </source>
</evidence>
<evidence type="ECO:0000256" key="10">
    <source>
        <dbReference type="ARBA" id="ARBA00022771"/>
    </source>
</evidence>
<dbReference type="GO" id="GO:0003887">
    <property type="term" value="F:DNA-directed DNA polymerase activity"/>
    <property type="evidence" value="ECO:0007669"/>
    <property type="project" value="UniProtKB-KW"/>
</dbReference>
<dbReference type="InterPro" id="IPR036397">
    <property type="entry name" value="RNaseH_sf"/>
</dbReference>
<dbReference type="GO" id="GO:0043625">
    <property type="term" value="C:delta DNA polymerase complex"/>
    <property type="evidence" value="ECO:0007669"/>
    <property type="project" value="TreeGrafter"/>
</dbReference>
<dbReference type="CDD" id="cd05777">
    <property type="entry name" value="DNA_polB_delta_exo"/>
    <property type="match status" value="1"/>
</dbReference>
<dbReference type="NCBIfam" id="TIGR00592">
    <property type="entry name" value="pol2"/>
    <property type="match status" value="1"/>
</dbReference>
<keyword evidence="18 20" id="KW-0539">Nucleus</keyword>
<keyword evidence="10 20" id="KW-0863">Zinc-finger</keyword>
<dbReference type="InterPro" id="IPR042087">
    <property type="entry name" value="DNA_pol_B_thumb"/>
</dbReference>
<dbReference type="InterPro" id="IPR012337">
    <property type="entry name" value="RNaseH-like_sf"/>
</dbReference>
<keyword evidence="9 20" id="KW-0479">Metal-binding</keyword>
<keyword evidence="7 20" id="KW-0235">DNA replication</keyword>
<dbReference type="FunFam" id="3.30.420.10:FF:000004">
    <property type="entry name" value="DNA polymerase"/>
    <property type="match status" value="1"/>
</dbReference>
<comment type="catalytic activity">
    <reaction evidence="19 20">
        <text>DNA(n) + a 2'-deoxyribonucleoside 5'-triphosphate = DNA(n+1) + diphosphate</text>
        <dbReference type="Rhea" id="RHEA:22508"/>
        <dbReference type="Rhea" id="RHEA-COMP:17339"/>
        <dbReference type="Rhea" id="RHEA-COMP:17340"/>
        <dbReference type="ChEBI" id="CHEBI:33019"/>
        <dbReference type="ChEBI" id="CHEBI:61560"/>
        <dbReference type="ChEBI" id="CHEBI:173112"/>
        <dbReference type="EC" id="2.7.7.7"/>
    </reaction>
</comment>
<dbReference type="PANTHER" id="PTHR10322">
    <property type="entry name" value="DNA POLYMERASE CATALYTIC SUBUNIT"/>
    <property type="match status" value="1"/>
</dbReference>
<dbReference type="SMART" id="SM00486">
    <property type="entry name" value="POLBc"/>
    <property type="match status" value="1"/>
</dbReference>
<dbReference type="Pfam" id="PF00136">
    <property type="entry name" value="DNA_pol_B"/>
    <property type="match status" value="1"/>
</dbReference>
<reference evidence="25" key="1">
    <citation type="submission" date="2015-04" db="EMBL/GenBank/DDBJ databases">
        <title>The genome sequence of the plant pathogenic Rhizarian Plasmodiophora brassicae reveals insights in its biotrophic life cycle and the origin of chitin synthesis.</title>
        <authorList>
            <person name="Schwelm A."/>
            <person name="Fogelqvist J."/>
            <person name="Knaust A."/>
            <person name="Julke S."/>
            <person name="Lilja T."/>
            <person name="Dhandapani V."/>
            <person name="Bonilla-Rosso G."/>
            <person name="Karlsson M."/>
            <person name="Shevchenko A."/>
            <person name="Choi S.R."/>
            <person name="Kim H.G."/>
            <person name="Park J.Y."/>
            <person name="Lim Y.P."/>
            <person name="Ludwig-Muller J."/>
            <person name="Dixelius C."/>
        </authorList>
    </citation>
    <scope>NUCLEOTIDE SEQUENCE</scope>
    <source>
        <tissue evidence="25">Potato root galls</tissue>
    </source>
</reference>
<evidence type="ECO:0000256" key="11">
    <source>
        <dbReference type="ARBA" id="ARBA00022801"/>
    </source>
</evidence>
<comment type="similarity">
    <text evidence="3 20">Belongs to the DNA polymerase type-B family.</text>
</comment>
<dbReference type="SUPFAM" id="SSF53098">
    <property type="entry name" value="Ribonuclease H-like"/>
    <property type="match status" value="1"/>
</dbReference>
<keyword evidence="14 20" id="KW-0239">DNA-directed DNA polymerase</keyword>
<feature type="domain" description="DNA-directed DNA polymerase family B exonuclease" evidence="22">
    <location>
        <begin position="177"/>
        <end position="412"/>
    </location>
</feature>
<dbReference type="GO" id="GO:0000166">
    <property type="term" value="F:nucleotide binding"/>
    <property type="evidence" value="ECO:0007669"/>
    <property type="project" value="InterPro"/>
</dbReference>
<dbReference type="GO" id="GO:0008270">
    <property type="term" value="F:zinc ion binding"/>
    <property type="evidence" value="ECO:0007669"/>
    <property type="project" value="UniProtKB-KW"/>
</dbReference>
<evidence type="ECO:0000256" key="5">
    <source>
        <dbReference type="ARBA" id="ARBA00022679"/>
    </source>
</evidence>
<evidence type="ECO:0000256" key="17">
    <source>
        <dbReference type="ARBA" id="ARBA00023125"/>
    </source>
</evidence>
<keyword evidence="13" id="KW-0269">Exonuclease</keyword>
<dbReference type="Pfam" id="PF03104">
    <property type="entry name" value="DNA_pol_B_exo1"/>
    <property type="match status" value="1"/>
</dbReference>
<dbReference type="InterPro" id="IPR017964">
    <property type="entry name" value="DNA-dir_DNA_pol_B_CS"/>
</dbReference>
<dbReference type="GO" id="GO:0006287">
    <property type="term" value="P:base-excision repair, gap-filling"/>
    <property type="evidence" value="ECO:0007669"/>
    <property type="project" value="TreeGrafter"/>
</dbReference>
<dbReference type="InterPro" id="IPR006134">
    <property type="entry name" value="DNA-dir_DNA_pol_B_multi_dom"/>
</dbReference>
<dbReference type="PANTHER" id="PTHR10322:SF23">
    <property type="entry name" value="DNA POLYMERASE DELTA CATALYTIC SUBUNIT"/>
    <property type="match status" value="1"/>
</dbReference>
<evidence type="ECO:0000256" key="1">
    <source>
        <dbReference type="ARBA" id="ARBA00001966"/>
    </source>
</evidence>
<evidence type="ECO:0000256" key="3">
    <source>
        <dbReference type="ARBA" id="ARBA00005755"/>
    </source>
</evidence>
<evidence type="ECO:0000313" key="25">
    <source>
        <dbReference type="EMBL" id="CRZ01186.1"/>
    </source>
</evidence>
<evidence type="ECO:0000259" key="24">
    <source>
        <dbReference type="Pfam" id="PF24055"/>
    </source>
</evidence>
<keyword evidence="17 20" id="KW-0238">DNA-binding</keyword>
<dbReference type="GO" id="GO:0003677">
    <property type="term" value="F:DNA binding"/>
    <property type="evidence" value="ECO:0007669"/>
    <property type="project" value="UniProtKB-KW"/>
</dbReference>
<dbReference type="EMBL" id="HACM01000744">
    <property type="protein sequence ID" value="CRZ01186.1"/>
    <property type="molecule type" value="Transcribed_RNA"/>
</dbReference>
<dbReference type="Gene3D" id="1.10.132.60">
    <property type="entry name" value="DNA polymerase family B, C-terminal domain"/>
    <property type="match status" value="1"/>
</dbReference>
<dbReference type="Gene3D" id="3.30.342.10">
    <property type="entry name" value="DNA Polymerase, chain B, domain 1"/>
    <property type="match status" value="1"/>
</dbReference>
<dbReference type="GO" id="GO:0045004">
    <property type="term" value="P:DNA replication proofreading"/>
    <property type="evidence" value="ECO:0007669"/>
    <property type="project" value="TreeGrafter"/>
</dbReference>
<evidence type="ECO:0000256" key="12">
    <source>
        <dbReference type="ARBA" id="ARBA00022833"/>
    </source>
</evidence>
<dbReference type="Pfam" id="PF14260">
    <property type="entry name" value="zf-C4pol"/>
    <property type="match status" value="1"/>
</dbReference>
<evidence type="ECO:0000259" key="22">
    <source>
        <dbReference type="Pfam" id="PF03104"/>
    </source>
</evidence>
<dbReference type="EC" id="2.7.7.7" evidence="20"/>
<evidence type="ECO:0000256" key="7">
    <source>
        <dbReference type="ARBA" id="ARBA00022705"/>
    </source>
</evidence>
<keyword evidence="5 20" id="KW-0808">Transferase</keyword>
<comment type="cofactor">
    <cofactor evidence="1 20">
        <name>[4Fe-4S] cluster</name>
        <dbReference type="ChEBI" id="CHEBI:49883"/>
    </cofactor>
</comment>
<keyword evidence="15 20" id="KW-0408">Iron</keyword>
<dbReference type="AlphaFoldDB" id="A0A0H5QIP4"/>
<dbReference type="Gene3D" id="6.10.140.1540">
    <property type="match status" value="1"/>
</dbReference>
<keyword evidence="12 20" id="KW-0862">Zinc</keyword>
<evidence type="ECO:0000259" key="23">
    <source>
        <dbReference type="Pfam" id="PF14260"/>
    </source>
</evidence>
<proteinExistence type="inferred from homology"/>
<dbReference type="GO" id="GO:0008296">
    <property type="term" value="F:3'-5'-DNA exonuclease activity"/>
    <property type="evidence" value="ECO:0007669"/>
    <property type="project" value="TreeGrafter"/>
</dbReference>
<dbReference type="InterPro" id="IPR023211">
    <property type="entry name" value="DNA_pol_palm_dom_sf"/>
</dbReference>
<evidence type="ECO:0000259" key="21">
    <source>
        <dbReference type="Pfam" id="PF00136"/>
    </source>
</evidence>
<dbReference type="InterPro" id="IPR050240">
    <property type="entry name" value="DNA_pol_type-B"/>
</dbReference>
<dbReference type="Gene3D" id="1.10.287.690">
    <property type="entry name" value="Helix hairpin bin"/>
    <property type="match status" value="1"/>
</dbReference>
<dbReference type="Pfam" id="PF24055">
    <property type="entry name" value="POL3_N"/>
    <property type="match status" value="1"/>
</dbReference>
<comment type="subcellular location">
    <subcellularLocation>
        <location evidence="2 20">Nucleus</location>
    </subcellularLocation>
</comment>
<dbReference type="PROSITE" id="PS00116">
    <property type="entry name" value="DNA_POLYMERASE_B"/>
    <property type="match status" value="1"/>
</dbReference>
<keyword evidence="8" id="KW-0540">Nuclease</keyword>
<dbReference type="GO" id="GO:0051539">
    <property type="term" value="F:4 iron, 4 sulfur cluster binding"/>
    <property type="evidence" value="ECO:0007669"/>
    <property type="project" value="UniProtKB-KW"/>
</dbReference>
<dbReference type="PRINTS" id="PR00106">
    <property type="entry name" value="DNAPOLB"/>
</dbReference>
<dbReference type="Gene3D" id="3.90.1600.10">
    <property type="entry name" value="Palm domain of DNA polymerase"/>
    <property type="match status" value="2"/>
</dbReference>
<dbReference type="CDD" id="cd05533">
    <property type="entry name" value="POLBc_delta"/>
    <property type="match status" value="1"/>
</dbReference>
<dbReference type="Gene3D" id="3.30.420.10">
    <property type="entry name" value="Ribonuclease H-like superfamily/Ribonuclease H"/>
    <property type="match status" value="1"/>
</dbReference>
<keyword evidence="11" id="KW-0378">Hydrolase</keyword>
<dbReference type="InterPro" id="IPR006133">
    <property type="entry name" value="DNA-dir_DNA_pol_B_exonuc"/>
</dbReference>
<keyword evidence="4 20" id="KW-0004">4Fe-4S</keyword>
<protein>
    <recommendedName>
        <fullName evidence="20">DNA polymerase</fullName>
        <ecNumber evidence="20">2.7.7.7</ecNumber>
    </recommendedName>
</protein>
<evidence type="ECO:0000256" key="18">
    <source>
        <dbReference type="ARBA" id="ARBA00023242"/>
    </source>
</evidence>
<evidence type="ECO:0000256" key="9">
    <source>
        <dbReference type="ARBA" id="ARBA00022723"/>
    </source>
</evidence>